<dbReference type="AlphaFoldDB" id="A0A0F7FIX9"/>
<gene>
    <name evidence="1" type="ORF">MA03_05960</name>
</gene>
<dbReference type="SUPFAM" id="SSF81301">
    <property type="entry name" value="Nucleotidyltransferase"/>
    <property type="match status" value="1"/>
</dbReference>
<reference evidence="1 2" key="1">
    <citation type="journal article" date="2015" name="Stand. Genomic Sci.">
        <title>Complete genome sequence of and proposal of Thermofilum uzonense sp. nov. a novel hyperthermophilic crenarchaeon and emended description of the genus Thermofilum.</title>
        <authorList>
            <person name="Toshchakov S.V."/>
            <person name="Korzhenkov A.A."/>
            <person name="Samarov N.I."/>
            <person name="Mazunin I.O."/>
            <person name="Mozhey O.I."/>
            <person name="Shmyr I.S."/>
            <person name="Derbikova K.S."/>
            <person name="Taranov E.A."/>
            <person name="Dominova I.N."/>
            <person name="Bonch-Osmolovskaya E.A."/>
            <person name="Patrushev M.V."/>
            <person name="Podosokorskaya O.A."/>
            <person name="Kublanov I.V."/>
        </authorList>
    </citation>
    <scope>NUCLEOTIDE SEQUENCE [LARGE SCALE GENOMIC DNA]</scope>
    <source>
        <strain evidence="1 2">1807-2</strain>
    </source>
</reference>
<dbReference type="HOGENOM" id="CLU_1217517_0_0_2"/>
<dbReference type="GeneID" id="25401757"/>
<keyword evidence="2" id="KW-1185">Reference proteome</keyword>
<dbReference type="InterPro" id="IPR043519">
    <property type="entry name" value="NT_sf"/>
</dbReference>
<dbReference type="KEGG" id="thf:MA03_05960"/>
<dbReference type="RefSeq" id="WP_052884388.1">
    <property type="nucleotide sequence ID" value="NZ_CP009961.1"/>
</dbReference>
<accession>A0A0F7FIX9</accession>
<proteinExistence type="predicted"/>
<dbReference type="PATRIC" id="fig|1550241.5.peg.1245"/>
<name>A0A0F7FIX9_9CREN</name>
<protein>
    <submittedName>
        <fullName evidence="1">Uncharacterized protein</fullName>
    </submittedName>
</protein>
<dbReference type="InterPro" id="IPR009185">
    <property type="entry name" value="Nucleotidl_trans"/>
</dbReference>
<evidence type="ECO:0000313" key="2">
    <source>
        <dbReference type="Proteomes" id="UP000067434"/>
    </source>
</evidence>
<dbReference type="PIRSF" id="PIRSF005928">
    <property type="entry name" value="Nucleotidltrnsf"/>
    <property type="match status" value="1"/>
</dbReference>
<dbReference type="Proteomes" id="UP000067434">
    <property type="component" value="Chromosome"/>
</dbReference>
<dbReference type="STRING" id="1550241.MA03_05960"/>
<dbReference type="OrthoDB" id="9287at2157"/>
<sequence>MPKILPVKFRDRRPVVYSESTWKLLNSLRAKALQVLKALENLEEKPLVIGSLARGDVTPSSDIDIFYMRYVPSWRIALSLEQAGYDILLYRIVQATPQTSPRFTAVVEENVEISVPLSKLKKTEEEFPFFAGAVSMHQIVDGVRVRGVNKQLLFIEPTGYGHEEWSIIGREKEAAEMLGISIETVLERVAMREKRAREGRTGFFINVEIPGEENPESIACKLARQNAIMRRAIEGLIDCE</sequence>
<dbReference type="Gene3D" id="3.30.460.10">
    <property type="entry name" value="Beta Polymerase, domain 2"/>
    <property type="match status" value="1"/>
</dbReference>
<organism evidence="1 2">
    <name type="scientific">Infirmifilum uzonense</name>
    <dbReference type="NCBI Taxonomy" id="1550241"/>
    <lineage>
        <taxon>Archaea</taxon>
        <taxon>Thermoproteota</taxon>
        <taxon>Thermoprotei</taxon>
        <taxon>Thermofilales</taxon>
        <taxon>Thermofilaceae</taxon>
        <taxon>Infirmifilum</taxon>
    </lineage>
</organism>
<dbReference type="EMBL" id="CP009961">
    <property type="protein sequence ID" value="AKG38890.1"/>
    <property type="molecule type" value="Genomic_DNA"/>
</dbReference>
<evidence type="ECO:0000313" key="1">
    <source>
        <dbReference type="EMBL" id="AKG38890.1"/>
    </source>
</evidence>